<accession>A0A8S1B9Q9</accession>
<dbReference type="EMBL" id="CADEBD010000465">
    <property type="protein sequence ID" value="CAB3256247.1"/>
    <property type="molecule type" value="Genomic_DNA"/>
</dbReference>
<dbReference type="AlphaFoldDB" id="A0A8S1B9Q9"/>
<reference evidence="1 2" key="1">
    <citation type="submission" date="2020-04" db="EMBL/GenBank/DDBJ databases">
        <authorList>
            <person name="Wallbank WR R."/>
            <person name="Pardo Diaz C."/>
            <person name="Kozak K."/>
            <person name="Martin S."/>
            <person name="Jiggins C."/>
            <person name="Moest M."/>
            <person name="Warren A I."/>
            <person name="Byers J.R.P. K."/>
            <person name="Montejo-Kovacevich G."/>
            <person name="Yen C E."/>
        </authorList>
    </citation>
    <scope>NUCLEOTIDE SEQUENCE [LARGE SCALE GENOMIC DNA]</scope>
</reference>
<proteinExistence type="predicted"/>
<organism evidence="1 2">
    <name type="scientific">Arctia plantaginis</name>
    <name type="common">Wood tiger moth</name>
    <name type="synonym">Phalaena plantaginis</name>
    <dbReference type="NCBI Taxonomy" id="874455"/>
    <lineage>
        <taxon>Eukaryota</taxon>
        <taxon>Metazoa</taxon>
        <taxon>Ecdysozoa</taxon>
        <taxon>Arthropoda</taxon>
        <taxon>Hexapoda</taxon>
        <taxon>Insecta</taxon>
        <taxon>Pterygota</taxon>
        <taxon>Neoptera</taxon>
        <taxon>Endopterygota</taxon>
        <taxon>Lepidoptera</taxon>
        <taxon>Glossata</taxon>
        <taxon>Ditrysia</taxon>
        <taxon>Noctuoidea</taxon>
        <taxon>Erebidae</taxon>
        <taxon>Arctiinae</taxon>
        <taxon>Arctia</taxon>
    </lineage>
</organism>
<comment type="caution">
    <text evidence="1">The sequence shown here is derived from an EMBL/GenBank/DDBJ whole genome shotgun (WGS) entry which is preliminary data.</text>
</comment>
<gene>
    <name evidence="1" type="ORF">APLA_LOCUS15583</name>
</gene>
<evidence type="ECO:0000313" key="1">
    <source>
        <dbReference type="EMBL" id="CAB3256247.1"/>
    </source>
</evidence>
<dbReference type="OrthoDB" id="5915660at2759"/>
<dbReference type="Proteomes" id="UP000494256">
    <property type="component" value="Unassembled WGS sequence"/>
</dbReference>
<evidence type="ECO:0000313" key="2">
    <source>
        <dbReference type="Proteomes" id="UP000494256"/>
    </source>
</evidence>
<protein>
    <submittedName>
        <fullName evidence="1">Uncharacterized protein</fullName>
    </submittedName>
</protein>
<name>A0A8S1B9Q9_ARCPL</name>
<sequence>MDFKLLKKGMETRRHYILYLTQSKFIGPLIVRGQIVMQMQEHKQNKKTGQLSIIEDATKRYCLIAKLRLDP</sequence>